<organism evidence="4 5">
    <name type="scientific">Victivallis vadensis</name>
    <dbReference type="NCBI Taxonomy" id="172901"/>
    <lineage>
        <taxon>Bacteria</taxon>
        <taxon>Pseudomonadati</taxon>
        <taxon>Lentisphaerota</taxon>
        <taxon>Lentisphaeria</taxon>
        <taxon>Victivallales</taxon>
        <taxon>Victivallaceae</taxon>
        <taxon>Victivallis</taxon>
    </lineage>
</organism>
<reference evidence="4 5" key="1">
    <citation type="submission" date="2018-04" db="EMBL/GenBank/DDBJ databases">
        <title>Genomic Encyclopedia of Type Strains, Phase IV (KMG-IV): sequencing the most valuable type-strain genomes for metagenomic binning, comparative biology and taxonomic classification.</title>
        <authorList>
            <person name="Goeker M."/>
        </authorList>
    </citation>
    <scope>NUCLEOTIDE SEQUENCE [LARGE SCALE GENOMIC DNA]</scope>
    <source>
        <strain evidence="4 5">DSM 14823</strain>
    </source>
</reference>
<dbReference type="GO" id="GO:0015628">
    <property type="term" value="P:protein secretion by the type II secretion system"/>
    <property type="evidence" value="ECO:0007669"/>
    <property type="project" value="InterPro"/>
</dbReference>
<comment type="caution">
    <text evidence="4">The sequence shown here is derived from an EMBL/GenBank/DDBJ whole genome shotgun (WGS) entry which is preliminary data.</text>
</comment>
<dbReference type="RefSeq" id="WP_116885689.1">
    <property type="nucleotide sequence ID" value="NZ_CAJKCJ010000073.1"/>
</dbReference>
<proteinExistence type="predicted"/>
<dbReference type="InterPro" id="IPR045584">
    <property type="entry name" value="Pilin-like"/>
</dbReference>
<feature type="transmembrane region" description="Helical" evidence="2">
    <location>
        <begin position="6"/>
        <end position="29"/>
    </location>
</feature>
<dbReference type="GO" id="GO:0015627">
    <property type="term" value="C:type II protein secretion system complex"/>
    <property type="evidence" value="ECO:0007669"/>
    <property type="project" value="InterPro"/>
</dbReference>
<dbReference type="NCBIfam" id="TIGR02532">
    <property type="entry name" value="IV_pilin_GFxxxE"/>
    <property type="match status" value="1"/>
</dbReference>
<evidence type="ECO:0000256" key="1">
    <source>
        <dbReference type="ARBA" id="ARBA00022481"/>
    </source>
</evidence>
<evidence type="ECO:0000313" key="6">
    <source>
        <dbReference type="Proteomes" id="UP000576225"/>
    </source>
</evidence>
<evidence type="ECO:0000313" key="3">
    <source>
        <dbReference type="EMBL" id="NMD88729.1"/>
    </source>
</evidence>
<evidence type="ECO:0000313" key="4">
    <source>
        <dbReference type="EMBL" id="PVY35570.1"/>
    </source>
</evidence>
<dbReference type="InterPro" id="IPR000983">
    <property type="entry name" value="Bac_GSPG_pilin"/>
</dbReference>
<dbReference type="Pfam" id="PF07963">
    <property type="entry name" value="N_methyl"/>
    <property type="match status" value="1"/>
</dbReference>
<dbReference type="Proteomes" id="UP000245959">
    <property type="component" value="Unassembled WGS sequence"/>
</dbReference>
<dbReference type="AlphaFoldDB" id="A0A2U1AGP2"/>
<sequence length="258" mass="28599">MSKKSFTLIELLVVIAIIAILAAMLLPALNKARMVAHRASCMSNLKQIGAAHNFYAGDNDDWLVPEMRLDARGNELYWYYIFAGKDENNKVCPEGNYGLSYFGINSTKGTFACPAEATKFGWASAGDFRRTHYALNILCNGSGNSWYGDRNDAFCRKLSSFQKPTIVVQTFDNIAGDNAKGNWNRHAAYRHGGPGEYKQRYETPNGRDNYMPLRGGLTNVQYVDGHVATVKMDDIGGWGTGSGSSLYMGIDLNRGKKY</sequence>
<keyword evidence="2" id="KW-0812">Transmembrane</keyword>
<keyword evidence="2" id="KW-0472">Membrane</keyword>
<accession>A0A2U1AGP2</accession>
<dbReference type="PANTHER" id="PTHR30093">
    <property type="entry name" value="GENERAL SECRETION PATHWAY PROTEIN G"/>
    <property type="match status" value="1"/>
</dbReference>
<protein>
    <submittedName>
        <fullName evidence="3 4">Prepilin-type N-terminal cleavage/methylation domain-containing protein</fullName>
    </submittedName>
</protein>
<dbReference type="EMBL" id="JABAEW010000056">
    <property type="protein sequence ID" value="NMD88729.1"/>
    <property type="molecule type" value="Genomic_DNA"/>
</dbReference>
<dbReference type="GeneID" id="78296957"/>
<evidence type="ECO:0000313" key="5">
    <source>
        <dbReference type="Proteomes" id="UP000245959"/>
    </source>
</evidence>
<dbReference type="EMBL" id="QEKH01000041">
    <property type="protein sequence ID" value="PVY35570.1"/>
    <property type="molecule type" value="Genomic_DNA"/>
</dbReference>
<name>A0A2U1AGP2_9BACT</name>
<keyword evidence="1" id="KW-0488">Methylation</keyword>
<dbReference type="PANTHER" id="PTHR30093:SF2">
    <property type="entry name" value="TYPE II SECRETION SYSTEM PROTEIN H"/>
    <property type="match status" value="1"/>
</dbReference>
<dbReference type="Gene3D" id="3.30.700.10">
    <property type="entry name" value="Glycoprotein, Type 4 Pilin"/>
    <property type="match status" value="1"/>
</dbReference>
<evidence type="ECO:0000256" key="2">
    <source>
        <dbReference type="SAM" id="Phobius"/>
    </source>
</evidence>
<keyword evidence="5" id="KW-1185">Reference proteome</keyword>
<dbReference type="InterPro" id="IPR012902">
    <property type="entry name" value="N_methyl_site"/>
</dbReference>
<gene>
    <name evidence="4" type="ORF">C8D82_1415</name>
    <name evidence="3" type="ORF">HF882_19265</name>
</gene>
<keyword evidence="2" id="KW-1133">Transmembrane helix</keyword>
<reference evidence="3 6" key="2">
    <citation type="submission" date="2020-04" db="EMBL/GenBank/DDBJ databases">
        <authorList>
            <person name="Hitch T.C.A."/>
            <person name="Wylensek D."/>
            <person name="Clavel T."/>
        </authorList>
    </citation>
    <scope>NUCLEOTIDE SEQUENCE [LARGE SCALE GENOMIC DNA]</scope>
    <source>
        <strain evidence="3 6">COR2-253-APC-1A</strain>
    </source>
</reference>
<dbReference type="PRINTS" id="PR00813">
    <property type="entry name" value="BCTERIALGSPG"/>
</dbReference>
<dbReference type="SUPFAM" id="SSF54523">
    <property type="entry name" value="Pili subunits"/>
    <property type="match status" value="1"/>
</dbReference>
<dbReference type="Proteomes" id="UP000576225">
    <property type="component" value="Unassembled WGS sequence"/>
</dbReference>